<comment type="caution">
    <text evidence="3">The sequence shown here is derived from an EMBL/GenBank/DDBJ whole genome shotgun (WGS) entry which is preliminary data.</text>
</comment>
<dbReference type="Gene3D" id="2.60.120.1140">
    <property type="entry name" value="Protein of unknown function DUF192"/>
    <property type="match status" value="1"/>
</dbReference>
<evidence type="ECO:0000256" key="2">
    <source>
        <dbReference type="SAM" id="SignalP"/>
    </source>
</evidence>
<name>A0A8J7ACF0_9CYAN</name>
<proteinExistence type="predicted"/>
<evidence type="ECO:0000313" key="4">
    <source>
        <dbReference type="Proteomes" id="UP000636505"/>
    </source>
</evidence>
<gene>
    <name evidence="3" type="ORF">IQ241_25000</name>
</gene>
<accession>A0A8J7ACF0</accession>
<evidence type="ECO:0000313" key="3">
    <source>
        <dbReference type="EMBL" id="MBE9080500.1"/>
    </source>
</evidence>
<dbReference type="InterPro" id="IPR038695">
    <property type="entry name" value="Saro_0823-like_sf"/>
</dbReference>
<dbReference type="EMBL" id="JADEXG010000131">
    <property type="protein sequence ID" value="MBE9080500.1"/>
    <property type="molecule type" value="Genomic_DNA"/>
</dbReference>
<protein>
    <submittedName>
        <fullName evidence="3">DUF192 domain-containing protein</fullName>
    </submittedName>
</protein>
<feature type="signal peptide" evidence="2">
    <location>
        <begin position="1"/>
        <end position="36"/>
    </location>
</feature>
<dbReference type="Proteomes" id="UP000636505">
    <property type="component" value="Unassembled WGS sequence"/>
</dbReference>
<feature type="chain" id="PRO_5035161307" evidence="2">
    <location>
        <begin position="37"/>
        <end position="203"/>
    </location>
</feature>
<dbReference type="AlphaFoldDB" id="A0A8J7ACF0"/>
<keyword evidence="4" id="KW-1185">Reference proteome</keyword>
<dbReference type="PROSITE" id="PS51257">
    <property type="entry name" value="PROKAR_LIPOPROTEIN"/>
    <property type="match status" value="1"/>
</dbReference>
<sequence>MCCVKPDAAIAGFCRRSWQLSLVGLSCLLLSCSVPGAISESPTPAAETDPMTLPADRPTPAADSTAPLPETTLLGPGQLLPVTAEAEMAGQTFQLEVAETPQQQAMGLMYRTPLPDNRGMLFSFASPRRTAFWMKDVPVPLDMVFLRQGQVAAISPSVPPCETDPCPTYGPGSQLIDQVIELRAGRAAEIGLQPGDPVTISPL</sequence>
<dbReference type="InterPro" id="IPR003795">
    <property type="entry name" value="DUF192"/>
</dbReference>
<evidence type="ECO:0000256" key="1">
    <source>
        <dbReference type="SAM" id="MobiDB-lite"/>
    </source>
</evidence>
<dbReference type="Pfam" id="PF02643">
    <property type="entry name" value="DUF192"/>
    <property type="match status" value="1"/>
</dbReference>
<feature type="region of interest" description="Disordered" evidence="1">
    <location>
        <begin position="40"/>
        <end position="66"/>
    </location>
</feature>
<reference evidence="3" key="1">
    <citation type="submission" date="2020-10" db="EMBL/GenBank/DDBJ databases">
        <authorList>
            <person name="Castelo-Branco R."/>
            <person name="Eusebio N."/>
            <person name="Adriana R."/>
            <person name="Vieira A."/>
            <person name="Brugerolle De Fraissinette N."/>
            <person name="Rezende De Castro R."/>
            <person name="Schneider M.P."/>
            <person name="Vasconcelos V."/>
            <person name="Leao P.N."/>
        </authorList>
    </citation>
    <scope>NUCLEOTIDE SEQUENCE</scope>
    <source>
        <strain evidence="3">LEGE 07310</strain>
    </source>
</reference>
<dbReference type="PANTHER" id="PTHR37953:SF1">
    <property type="entry name" value="UPF0127 PROTEIN MJ1496"/>
    <property type="match status" value="1"/>
</dbReference>
<keyword evidence="2" id="KW-0732">Signal</keyword>
<dbReference type="PANTHER" id="PTHR37953">
    <property type="entry name" value="UPF0127 PROTEIN MJ1496"/>
    <property type="match status" value="1"/>
</dbReference>
<organism evidence="3 4">
    <name type="scientific">Vasconcelosia minhoensis LEGE 07310</name>
    <dbReference type="NCBI Taxonomy" id="915328"/>
    <lineage>
        <taxon>Bacteria</taxon>
        <taxon>Bacillati</taxon>
        <taxon>Cyanobacteriota</taxon>
        <taxon>Cyanophyceae</taxon>
        <taxon>Nodosilineales</taxon>
        <taxon>Cymatolegaceae</taxon>
        <taxon>Vasconcelosia</taxon>
        <taxon>Vasconcelosia minhoensis</taxon>
    </lineage>
</organism>